<sequence>MKIKKNKLLIYLSLGGLLLLFTHCTTFVSDNNMRWTAQYDFIDLYKKRNNGFNPGSDKQLSVVFSPTENIIVLGAQKDTPEFDPTATEKQAVLYISTDRGQSYKELILDGDDVYDAVAYTKDNSIIYTSDYKYEYVYLFNHKTLKIKEIDKYDRRNKIHYSNFDGRFLKCKRNEIRFLVDVLTQDSIKSYEIPEKFTNYPYYPIHQNGDILYYDMILELRTYNVVTGEDKLFKQLKHKYDYFLPEDYSNNNTPLSLQKVENKEDEEKYEKTIYDLEENFVRKITKENREKYYFYKDFICDYTNLHSRGNTLRFSFDKGKTWKTHHIPMDGLLVFNKNVGFFEDKYIIFEGIFFRGASPESGNRILVGEFIK</sequence>
<dbReference type="SUPFAM" id="SSF82171">
    <property type="entry name" value="DPP6 N-terminal domain-like"/>
    <property type="match status" value="1"/>
</dbReference>
<dbReference type="RefSeq" id="WP_095909970.1">
    <property type="nucleotide sequence ID" value="NZ_CP022386.1"/>
</dbReference>
<dbReference type="Proteomes" id="UP000217250">
    <property type="component" value="Chromosome"/>
</dbReference>
<reference evidence="2 4" key="3">
    <citation type="submission" date="2023-12" db="EMBL/GenBank/DDBJ databases">
        <title>Genomic sequences of Capnocytophaga and Parvimonas strains.</title>
        <authorList>
            <person name="Watt R.M."/>
            <person name="Wang M."/>
            <person name="Yang T."/>
            <person name="Tong W.M."/>
        </authorList>
    </citation>
    <scope>NUCLEOTIDE SEQUENCE [LARGE SCALE GENOMIC DNA]</scope>
    <source>
        <strain evidence="2 4">CCUG 13156</strain>
    </source>
</reference>
<evidence type="ECO:0000313" key="4">
    <source>
        <dbReference type="Proteomes" id="UP001324270"/>
    </source>
</evidence>
<evidence type="ECO:0000313" key="1">
    <source>
        <dbReference type="EMBL" id="ATA86616.1"/>
    </source>
</evidence>
<dbReference type="AlphaFoldDB" id="A0A250FRH3"/>
<name>A0A250FRH3_9FLAO</name>
<evidence type="ECO:0008006" key="5">
    <source>
        <dbReference type="Google" id="ProtNLM"/>
    </source>
</evidence>
<dbReference type="KEGG" id="cgh:CGC50_05200"/>
<reference evidence="1" key="1">
    <citation type="journal article" date="2017" name="Genome Announc.">
        <title>Twelve Complete Reference Genomes of Clinical Isolates in the Capnocytophaga Genus.</title>
        <authorList>
            <person name="Villarma A."/>
            <person name="Gulvik C.A."/>
            <person name="Rowe L.A."/>
            <person name="Sheth M."/>
            <person name="Juieng P."/>
            <person name="Nicholson A.C."/>
            <person name="Loparev V.N."/>
            <person name="McQuiston J.R."/>
        </authorList>
    </citation>
    <scope>NUCLEOTIDE SEQUENCE</scope>
    <source>
        <strain evidence="1">H1496</strain>
    </source>
</reference>
<reference evidence="3" key="2">
    <citation type="submission" date="2017-06" db="EMBL/GenBank/DDBJ databases">
        <title>Capnocytophaga spp. assemblies.</title>
        <authorList>
            <person name="Gulvik C.A."/>
        </authorList>
    </citation>
    <scope>NUCLEOTIDE SEQUENCE [LARGE SCALE GENOMIC DNA]</scope>
    <source>
        <strain evidence="3">H1496</strain>
    </source>
</reference>
<dbReference type="Proteomes" id="UP001324270">
    <property type="component" value="Unassembled WGS sequence"/>
</dbReference>
<dbReference type="EMBL" id="CP022386">
    <property type="protein sequence ID" value="ATA86616.1"/>
    <property type="molecule type" value="Genomic_DNA"/>
</dbReference>
<evidence type="ECO:0000313" key="3">
    <source>
        <dbReference type="Proteomes" id="UP000217250"/>
    </source>
</evidence>
<organism evidence="1 3">
    <name type="scientific">Capnocytophaga gingivalis</name>
    <dbReference type="NCBI Taxonomy" id="1017"/>
    <lineage>
        <taxon>Bacteria</taxon>
        <taxon>Pseudomonadati</taxon>
        <taxon>Bacteroidota</taxon>
        <taxon>Flavobacteriia</taxon>
        <taxon>Flavobacteriales</taxon>
        <taxon>Flavobacteriaceae</taxon>
        <taxon>Capnocytophaga</taxon>
    </lineage>
</organism>
<dbReference type="OrthoDB" id="1151183at2"/>
<proteinExistence type="predicted"/>
<dbReference type="GeneID" id="84807960"/>
<protein>
    <recommendedName>
        <fullName evidence="5">BNR/Asp-box repeat protein</fullName>
    </recommendedName>
</protein>
<dbReference type="EMBL" id="JAYKBV010000001">
    <property type="protein sequence ID" value="MEB3039095.1"/>
    <property type="molecule type" value="Genomic_DNA"/>
</dbReference>
<keyword evidence="4" id="KW-1185">Reference proteome</keyword>
<evidence type="ECO:0000313" key="2">
    <source>
        <dbReference type="EMBL" id="MEB3039095.1"/>
    </source>
</evidence>
<accession>A0A250FRH3</accession>
<gene>
    <name evidence="1" type="ORF">CGC50_05200</name>
    <name evidence="2" type="ORF">VJJ49_00085</name>
</gene>